<feature type="compositionally biased region" description="Basic and acidic residues" evidence="1">
    <location>
        <begin position="91"/>
        <end position="101"/>
    </location>
</feature>
<gene>
    <name evidence="2" type="ORF">V5O48_019618</name>
</gene>
<accession>A0ABR3EHX6</accession>
<reference evidence="2 3" key="1">
    <citation type="submission" date="2024-02" db="EMBL/GenBank/DDBJ databases">
        <title>A draft genome for the cacao thread blight pathogen Marasmius crinis-equi.</title>
        <authorList>
            <person name="Cohen S.P."/>
            <person name="Baruah I.K."/>
            <person name="Amoako-Attah I."/>
            <person name="Bukari Y."/>
            <person name="Meinhardt L.W."/>
            <person name="Bailey B.A."/>
        </authorList>
    </citation>
    <scope>NUCLEOTIDE SEQUENCE [LARGE SCALE GENOMIC DNA]</scope>
    <source>
        <strain evidence="2 3">GH-76</strain>
    </source>
</reference>
<dbReference type="Proteomes" id="UP001465976">
    <property type="component" value="Unassembled WGS sequence"/>
</dbReference>
<sequence length="161" mass="18460">MTFQCSMPVFEGLIPGYDDIVLDLLWDLSVWHAYAKLRLHTETSLNDMDNATTVLGRSLRKFKSTVCSAFITKELPKETAARGRRTAARTKKSDARDDTKAGKKRKRVGTVAAIVQKFLNLCTYKIHALGHYVRQIWLFGTTDSYTTQVGELEHRRVKRFY</sequence>
<feature type="non-terminal residue" evidence="2">
    <location>
        <position position="161"/>
    </location>
</feature>
<organism evidence="2 3">
    <name type="scientific">Marasmius crinis-equi</name>
    <dbReference type="NCBI Taxonomy" id="585013"/>
    <lineage>
        <taxon>Eukaryota</taxon>
        <taxon>Fungi</taxon>
        <taxon>Dikarya</taxon>
        <taxon>Basidiomycota</taxon>
        <taxon>Agaricomycotina</taxon>
        <taxon>Agaricomycetes</taxon>
        <taxon>Agaricomycetidae</taxon>
        <taxon>Agaricales</taxon>
        <taxon>Marasmiineae</taxon>
        <taxon>Marasmiaceae</taxon>
        <taxon>Marasmius</taxon>
    </lineage>
</organism>
<dbReference type="EMBL" id="JBAHYK010005620">
    <property type="protein sequence ID" value="KAL0562469.1"/>
    <property type="molecule type" value="Genomic_DNA"/>
</dbReference>
<evidence type="ECO:0000313" key="3">
    <source>
        <dbReference type="Proteomes" id="UP001465976"/>
    </source>
</evidence>
<proteinExistence type="predicted"/>
<evidence type="ECO:0000313" key="2">
    <source>
        <dbReference type="EMBL" id="KAL0562469.1"/>
    </source>
</evidence>
<keyword evidence="3" id="KW-1185">Reference proteome</keyword>
<comment type="caution">
    <text evidence="2">The sequence shown here is derived from an EMBL/GenBank/DDBJ whole genome shotgun (WGS) entry which is preliminary data.</text>
</comment>
<evidence type="ECO:0000256" key="1">
    <source>
        <dbReference type="SAM" id="MobiDB-lite"/>
    </source>
</evidence>
<feature type="region of interest" description="Disordered" evidence="1">
    <location>
        <begin position="78"/>
        <end position="103"/>
    </location>
</feature>
<protein>
    <submittedName>
        <fullName evidence="2">Uncharacterized protein</fullName>
    </submittedName>
</protein>
<name>A0ABR3EHX6_9AGAR</name>